<dbReference type="SUPFAM" id="SSF82199">
    <property type="entry name" value="SET domain"/>
    <property type="match status" value="1"/>
</dbReference>
<proteinExistence type="predicted"/>
<evidence type="ECO:0000313" key="3">
    <source>
        <dbReference type="Proteomes" id="UP000007148"/>
    </source>
</evidence>
<keyword evidence="3" id="KW-1185">Reference proteome</keyword>
<reference evidence="2 3" key="1">
    <citation type="journal article" date="2011" name="PLoS Pathog.">
        <title>Endophytic Life Strategies Decoded by Genome and Transcriptome Analyses of the Mutualistic Root Symbiont Piriformospora indica.</title>
        <authorList>
            <person name="Zuccaro A."/>
            <person name="Lahrmann U."/>
            <person name="Guldener U."/>
            <person name="Langen G."/>
            <person name="Pfiffi S."/>
            <person name="Biedenkopf D."/>
            <person name="Wong P."/>
            <person name="Samans B."/>
            <person name="Grimm C."/>
            <person name="Basiewicz M."/>
            <person name="Murat C."/>
            <person name="Martin F."/>
            <person name="Kogel K.H."/>
        </authorList>
    </citation>
    <scope>NUCLEOTIDE SEQUENCE [LARGE SCALE GENOMIC DNA]</scope>
    <source>
        <strain evidence="2 3">DSM 11827</strain>
    </source>
</reference>
<dbReference type="HOGENOM" id="CLU_1227369_0_0_1"/>
<dbReference type="InParanoid" id="G4TT85"/>
<evidence type="ECO:0000256" key="1">
    <source>
        <dbReference type="SAM" id="MobiDB-lite"/>
    </source>
</evidence>
<dbReference type="OrthoDB" id="441812at2759"/>
<name>G4TT85_SERID</name>
<feature type="compositionally biased region" description="Polar residues" evidence="1">
    <location>
        <begin position="159"/>
        <end position="178"/>
    </location>
</feature>
<dbReference type="Proteomes" id="UP000007148">
    <property type="component" value="Unassembled WGS sequence"/>
</dbReference>
<evidence type="ECO:0000313" key="2">
    <source>
        <dbReference type="EMBL" id="CCA74528.2"/>
    </source>
</evidence>
<dbReference type="InterPro" id="IPR046341">
    <property type="entry name" value="SET_dom_sf"/>
</dbReference>
<dbReference type="AlphaFoldDB" id="G4TT85"/>
<feature type="region of interest" description="Disordered" evidence="1">
    <location>
        <begin position="99"/>
        <end position="139"/>
    </location>
</feature>
<accession>G4TT85</accession>
<feature type="region of interest" description="Disordered" evidence="1">
    <location>
        <begin position="202"/>
        <end position="226"/>
    </location>
</feature>
<gene>
    <name evidence="2" type="ORF">PIIN_08480</name>
</gene>
<feature type="non-terminal residue" evidence="2">
    <location>
        <position position="226"/>
    </location>
</feature>
<protein>
    <recommendedName>
        <fullName evidence="4">SET domain-containing protein</fullName>
    </recommendedName>
</protein>
<sequence length="226" mass="24847">MVAERAIAAGEEVFNTYDSHGISNVELLYRYGFMLDGNARDAVEFDENELSAVFVWRKSLGYDKKEGDMRRDKQMERFGQQARIATTHSPAPAVLLLPSTSERPTSTSHHHSKRLAGESSSPPSPRVCGPSVAPRPTPRRVDVVIDAVRALFKDADLVQRQSNPPSNLCSSSTPSTQLDPARRLDMPNPYEDWWGEKGVNLGRATSRDTWPRAARTSTVGAGPAGV</sequence>
<evidence type="ECO:0008006" key="4">
    <source>
        <dbReference type="Google" id="ProtNLM"/>
    </source>
</evidence>
<organism evidence="2 3">
    <name type="scientific">Serendipita indica (strain DSM 11827)</name>
    <name type="common">Root endophyte fungus</name>
    <name type="synonym">Piriformospora indica</name>
    <dbReference type="NCBI Taxonomy" id="1109443"/>
    <lineage>
        <taxon>Eukaryota</taxon>
        <taxon>Fungi</taxon>
        <taxon>Dikarya</taxon>
        <taxon>Basidiomycota</taxon>
        <taxon>Agaricomycotina</taxon>
        <taxon>Agaricomycetes</taxon>
        <taxon>Sebacinales</taxon>
        <taxon>Serendipitaceae</taxon>
        <taxon>Serendipita</taxon>
    </lineage>
</organism>
<feature type="region of interest" description="Disordered" evidence="1">
    <location>
        <begin position="156"/>
        <end position="184"/>
    </location>
</feature>
<comment type="caution">
    <text evidence="2">The sequence shown here is derived from an EMBL/GenBank/DDBJ whole genome shotgun (WGS) entry which is preliminary data.</text>
</comment>
<dbReference type="Gene3D" id="3.90.1410.10">
    <property type="entry name" value="set domain protein methyltransferase, domain 1"/>
    <property type="match status" value="1"/>
</dbReference>
<dbReference type="EMBL" id="CAFZ01000323">
    <property type="protein sequence ID" value="CCA74528.2"/>
    <property type="molecule type" value="Genomic_DNA"/>
</dbReference>